<dbReference type="EMBL" id="JAUOTP010000003">
    <property type="protein sequence ID" value="MDO6414622.1"/>
    <property type="molecule type" value="Genomic_DNA"/>
</dbReference>
<organism evidence="2 3">
    <name type="scientific">Sphingomonas natans</name>
    <dbReference type="NCBI Taxonomy" id="3063330"/>
    <lineage>
        <taxon>Bacteria</taxon>
        <taxon>Pseudomonadati</taxon>
        <taxon>Pseudomonadota</taxon>
        <taxon>Alphaproteobacteria</taxon>
        <taxon>Sphingomonadales</taxon>
        <taxon>Sphingomonadaceae</taxon>
        <taxon>Sphingomonas</taxon>
    </lineage>
</organism>
<dbReference type="Proteomes" id="UP001169764">
    <property type="component" value="Unassembled WGS sequence"/>
</dbReference>
<evidence type="ECO:0000313" key="2">
    <source>
        <dbReference type="EMBL" id="MDO6414622.1"/>
    </source>
</evidence>
<feature type="region of interest" description="Disordered" evidence="1">
    <location>
        <begin position="38"/>
        <end position="60"/>
    </location>
</feature>
<keyword evidence="3" id="KW-1185">Reference proteome</keyword>
<dbReference type="RefSeq" id="WP_303541907.1">
    <property type="nucleotide sequence ID" value="NZ_JAUOTP010000003.1"/>
</dbReference>
<gene>
    <name evidence="2" type="ORF">Q4F19_09545</name>
</gene>
<evidence type="ECO:0000313" key="3">
    <source>
        <dbReference type="Proteomes" id="UP001169764"/>
    </source>
</evidence>
<reference evidence="2" key="1">
    <citation type="submission" date="2023-07" db="EMBL/GenBank/DDBJ databases">
        <authorList>
            <person name="Kim M."/>
        </authorList>
    </citation>
    <scope>NUCLEOTIDE SEQUENCE</scope>
    <source>
        <strain evidence="2">BIUV-7</strain>
    </source>
</reference>
<dbReference type="InterPro" id="IPR007251">
    <property type="entry name" value="Iron_permease_Fet4"/>
</dbReference>
<name>A0ABT8Y8G4_9SPHN</name>
<accession>A0ABT8Y8G4</accession>
<comment type="caution">
    <text evidence="2">The sequence shown here is derived from an EMBL/GenBank/DDBJ whole genome shotgun (WGS) entry which is preliminary data.</text>
</comment>
<dbReference type="Pfam" id="PF04120">
    <property type="entry name" value="Iron_permease"/>
    <property type="match status" value="1"/>
</dbReference>
<proteinExistence type="predicted"/>
<sequence length="60" mass="6853">MATIATWLMTLFIQRAEHRDTQAIHAKLDELLKADDSAQTSLKNVDDEEPEEIEAARSRQ</sequence>
<evidence type="ECO:0000256" key="1">
    <source>
        <dbReference type="SAM" id="MobiDB-lite"/>
    </source>
</evidence>
<protein>
    <submittedName>
        <fullName evidence="2">Low affinity iron permease family protein</fullName>
    </submittedName>
</protein>